<dbReference type="GO" id="GO:0005737">
    <property type="term" value="C:cytoplasm"/>
    <property type="evidence" value="ECO:0007669"/>
    <property type="project" value="TreeGrafter"/>
</dbReference>
<dbReference type="InterPro" id="IPR016181">
    <property type="entry name" value="Acyl_CoA_acyltransferase"/>
</dbReference>
<dbReference type="InterPro" id="IPR000182">
    <property type="entry name" value="GNAT_dom"/>
</dbReference>
<dbReference type="PROSITE" id="PS51186">
    <property type="entry name" value="GNAT"/>
    <property type="match status" value="1"/>
</dbReference>
<reference evidence="2 3" key="1">
    <citation type="submission" date="2019-08" db="EMBL/GenBank/DDBJ databases">
        <title>Bacillus genomes from the desert of Cuatro Cienegas, Coahuila.</title>
        <authorList>
            <person name="Olmedo-Alvarez G."/>
        </authorList>
    </citation>
    <scope>NUCLEOTIDE SEQUENCE [LARGE SCALE GENOMIC DNA]</scope>
    <source>
        <strain evidence="2 3">CH128b_4D</strain>
    </source>
</reference>
<dbReference type="RefSeq" id="WP_148953362.1">
    <property type="nucleotide sequence ID" value="NZ_VTEG01000003.1"/>
</dbReference>
<dbReference type="PANTHER" id="PTHR43792">
    <property type="entry name" value="GNAT FAMILY, PUTATIVE (AFU_ORTHOLOGUE AFUA_3G00765)-RELATED-RELATED"/>
    <property type="match status" value="1"/>
</dbReference>
<proteinExistence type="predicted"/>
<feature type="domain" description="N-acetyltransferase" evidence="1">
    <location>
        <begin position="13"/>
        <end position="177"/>
    </location>
</feature>
<dbReference type="AlphaFoldDB" id="A0A5D4MF21"/>
<dbReference type="PANTHER" id="PTHR43792:SF9">
    <property type="entry name" value="RIBOSOMAL-PROTEIN-ALANINE ACETYLTRANSFERASE"/>
    <property type="match status" value="1"/>
</dbReference>
<organism evidence="2 3">
    <name type="scientific">Rossellomorea vietnamensis</name>
    <dbReference type="NCBI Taxonomy" id="218284"/>
    <lineage>
        <taxon>Bacteria</taxon>
        <taxon>Bacillati</taxon>
        <taxon>Bacillota</taxon>
        <taxon>Bacilli</taxon>
        <taxon>Bacillales</taxon>
        <taxon>Bacillaceae</taxon>
        <taxon>Rossellomorea</taxon>
    </lineage>
</organism>
<name>A0A5D4MF21_9BACI</name>
<accession>A0A5D4MF21</accession>
<dbReference type="Proteomes" id="UP000325182">
    <property type="component" value="Unassembled WGS sequence"/>
</dbReference>
<comment type="caution">
    <text evidence="2">The sequence shown here is derived from an EMBL/GenBank/DDBJ whole genome shotgun (WGS) entry which is preliminary data.</text>
</comment>
<keyword evidence="2" id="KW-0808">Transferase</keyword>
<evidence type="ECO:0000259" key="1">
    <source>
        <dbReference type="PROSITE" id="PS51186"/>
    </source>
</evidence>
<dbReference type="Gene3D" id="3.40.630.30">
    <property type="match status" value="1"/>
</dbReference>
<dbReference type="EMBL" id="VTEG01000003">
    <property type="protein sequence ID" value="TYS00252.1"/>
    <property type="molecule type" value="Genomic_DNA"/>
</dbReference>
<evidence type="ECO:0000313" key="2">
    <source>
        <dbReference type="EMBL" id="TYS00252.1"/>
    </source>
</evidence>
<dbReference type="InterPro" id="IPR051531">
    <property type="entry name" value="N-acetyltransferase"/>
</dbReference>
<dbReference type="GO" id="GO:0008999">
    <property type="term" value="F:protein-N-terminal-alanine acetyltransferase activity"/>
    <property type="evidence" value="ECO:0007669"/>
    <property type="project" value="TreeGrafter"/>
</dbReference>
<dbReference type="Pfam" id="PF13302">
    <property type="entry name" value="Acetyltransf_3"/>
    <property type="match status" value="1"/>
</dbReference>
<protein>
    <submittedName>
        <fullName evidence="2">GNAT family N-acetyltransferase</fullName>
    </submittedName>
</protein>
<evidence type="ECO:0000313" key="3">
    <source>
        <dbReference type="Proteomes" id="UP000325182"/>
    </source>
</evidence>
<sequence length="183" mass="20812">MKKTFPLIETNRLILREAVPSDAADMLEYLSDSEVVKHMGLSPFQSIEDALGELNWYSAIFREDYGIRWGITIKESGKMVGSCGIHNLVSKHHRAEVGFELSRNYWGAGIASEALSAVIIYSFVHFELERIEALVEPDNKSSQKLLEAKGFQREGLLRHYEYTCGKFDDLFMYSILKGDLPLD</sequence>
<gene>
    <name evidence="2" type="ORF">FZC84_06830</name>
</gene>
<dbReference type="SUPFAM" id="SSF55729">
    <property type="entry name" value="Acyl-CoA N-acyltransferases (Nat)"/>
    <property type="match status" value="1"/>
</dbReference>